<feature type="binding site" evidence="2">
    <location>
        <position position="41"/>
    </location>
    <ligand>
        <name>Cu cation</name>
        <dbReference type="ChEBI" id="CHEBI:23378"/>
    </ligand>
</feature>
<accession>A0A6M0K395</accession>
<dbReference type="Pfam" id="PF02630">
    <property type="entry name" value="SCO1-SenC"/>
    <property type="match status" value="1"/>
</dbReference>
<keyword evidence="2" id="KW-0186">Copper</keyword>
<sequence>MDLAAPDFSLRDTKGQGVSIADFRDKLVYLMFGYLSCDQVCHAQSLTFYLRKGS</sequence>
<evidence type="ECO:0000313" key="5">
    <source>
        <dbReference type="Proteomes" id="UP000483379"/>
    </source>
</evidence>
<evidence type="ECO:0000256" key="1">
    <source>
        <dbReference type="ARBA" id="ARBA00010996"/>
    </source>
</evidence>
<feature type="disulfide bond" description="Redox-active" evidence="3">
    <location>
        <begin position="37"/>
        <end position="41"/>
    </location>
</feature>
<evidence type="ECO:0000313" key="4">
    <source>
        <dbReference type="EMBL" id="NEV64268.1"/>
    </source>
</evidence>
<keyword evidence="2" id="KW-0479">Metal-binding</keyword>
<keyword evidence="5" id="KW-1185">Reference proteome</keyword>
<comment type="similarity">
    <text evidence="1">Belongs to the SCO1/2 family.</text>
</comment>
<keyword evidence="3" id="KW-1015">Disulfide bond</keyword>
<evidence type="ECO:0000256" key="2">
    <source>
        <dbReference type="PIRSR" id="PIRSR603782-1"/>
    </source>
</evidence>
<dbReference type="Proteomes" id="UP000483379">
    <property type="component" value="Unassembled WGS sequence"/>
</dbReference>
<dbReference type="AlphaFoldDB" id="A0A6M0K395"/>
<dbReference type="GO" id="GO:0046872">
    <property type="term" value="F:metal ion binding"/>
    <property type="evidence" value="ECO:0007669"/>
    <property type="project" value="UniProtKB-KW"/>
</dbReference>
<dbReference type="InterPro" id="IPR036249">
    <property type="entry name" value="Thioredoxin-like_sf"/>
</dbReference>
<gene>
    <name evidence="4" type="ORF">G3446_20670</name>
</gene>
<dbReference type="SUPFAM" id="SSF52833">
    <property type="entry name" value="Thioredoxin-like"/>
    <property type="match status" value="1"/>
</dbReference>
<name>A0A6M0K395_9GAMM</name>
<reference evidence="4 5" key="1">
    <citation type="submission" date="2020-02" db="EMBL/GenBank/DDBJ databases">
        <title>Genome sequences of Thiorhodococcus mannitoliphagus and Thiorhodococcus minor, purple sulfur photosynthetic bacteria in the gammaproteobacterial family, Chromatiaceae.</title>
        <authorList>
            <person name="Aviles F.A."/>
            <person name="Meyer T.E."/>
            <person name="Kyndt J.A."/>
        </authorList>
    </citation>
    <scope>NUCLEOTIDE SEQUENCE [LARGE SCALE GENOMIC DNA]</scope>
    <source>
        <strain evidence="4 5">DSM 11518</strain>
    </source>
</reference>
<dbReference type="RefSeq" id="WP_164454842.1">
    <property type="nucleotide sequence ID" value="NZ_JAAIJQ010000081.1"/>
</dbReference>
<comment type="caution">
    <text evidence="4">The sequence shown here is derived from an EMBL/GenBank/DDBJ whole genome shotgun (WGS) entry which is preliminary data.</text>
</comment>
<dbReference type="Gene3D" id="3.40.30.10">
    <property type="entry name" value="Glutaredoxin"/>
    <property type="match status" value="1"/>
</dbReference>
<organism evidence="4 5">
    <name type="scientific">Thiorhodococcus minor</name>
    <dbReference type="NCBI Taxonomy" id="57489"/>
    <lineage>
        <taxon>Bacteria</taxon>
        <taxon>Pseudomonadati</taxon>
        <taxon>Pseudomonadota</taxon>
        <taxon>Gammaproteobacteria</taxon>
        <taxon>Chromatiales</taxon>
        <taxon>Chromatiaceae</taxon>
        <taxon>Thiorhodococcus</taxon>
    </lineage>
</organism>
<feature type="binding site" evidence="2">
    <location>
        <position position="37"/>
    </location>
    <ligand>
        <name>Cu cation</name>
        <dbReference type="ChEBI" id="CHEBI:23378"/>
    </ligand>
</feature>
<protein>
    <submittedName>
        <fullName evidence="4">Redoxin domain-containing protein</fullName>
    </submittedName>
</protein>
<dbReference type="InterPro" id="IPR003782">
    <property type="entry name" value="SCO1/SenC"/>
</dbReference>
<evidence type="ECO:0000256" key="3">
    <source>
        <dbReference type="PIRSR" id="PIRSR603782-2"/>
    </source>
</evidence>
<dbReference type="EMBL" id="JAAIJQ010000081">
    <property type="protein sequence ID" value="NEV64268.1"/>
    <property type="molecule type" value="Genomic_DNA"/>
</dbReference>
<proteinExistence type="inferred from homology"/>